<sequence length="491" mass="56349">MPKKRNNAWSRRKQQKQMLTARLIEISLKVDEYVYNRKQITNSEAEQFIKEVESYKTTCIRDERSLQVIEKLTRCMKAIILEHQEQADSDGTDDNNTHHQLNYRQPSVSPVYSMCEEDLTYFSQSVDATKNTKDVNEVNEIIDLCIDDDEVDYCNTASHGFIRPRPVTVEVDIHQAVSNLSLQEVPITEEPDTCSQSILNHFEPYVPMQETIKHTSGDNISNSLVINVDKSEKIANVKNYVPHIATNTIVKTPALIIRSDKMFKPISCNTATQKNTSTRNLGDTIEKLKGDSKTLKTVNYNERQDNIKQSNTLHPGPIITIDGQQRPVLTSKFPVVNSKEISQPTFSNPVHNSTSVPTNETNEILVKDKQNITNNVKQKTVELKKKRAPRKKKNVETKPENETKNPTAKRMSKQKTKLPSEPRTNSFDCSANTNTKVPIYNNQVINDLSWMENIRYVREIRLDENDQSLTVDDSFWDNYHLPASWNDSEFM</sequence>
<accession>A0A9P0FWT6</accession>
<feature type="region of interest" description="Disordered" evidence="1">
    <location>
        <begin position="379"/>
        <end position="429"/>
    </location>
</feature>
<protein>
    <submittedName>
        <fullName evidence="2">Uncharacterized protein</fullName>
    </submittedName>
</protein>
<gene>
    <name evidence="2" type="ORF">CINC_LOCUS11316</name>
</gene>
<evidence type="ECO:0000313" key="3">
    <source>
        <dbReference type="Proteomes" id="UP001154114"/>
    </source>
</evidence>
<organism evidence="2 3">
    <name type="scientific">Chrysodeixis includens</name>
    <name type="common">Soybean looper</name>
    <name type="synonym">Pseudoplusia includens</name>
    <dbReference type="NCBI Taxonomy" id="689277"/>
    <lineage>
        <taxon>Eukaryota</taxon>
        <taxon>Metazoa</taxon>
        <taxon>Ecdysozoa</taxon>
        <taxon>Arthropoda</taxon>
        <taxon>Hexapoda</taxon>
        <taxon>Insecta</taxon>
        <taxon>Pterygota</taxon>
        <taxon>Neoptera</taxon>
        <taxon>Endopterygota</taxon>
        <taxon>Lepidoptera</taxon>
        <taxon>Glossata</taxon>
        <taxon>Ditrysia</taxon>
        <taxon>Noctuoidea</taxon>
        <taxon>Noctuidae</taxon>
        <taxon>Plusiinae</taxon>
        <taxon>Chrysodeixis</taxon>
    </lineage>
</organism>
<dbReference type="Proteomes" id="UP001154114">
    <property type="component" value="Chromosome 5"/>
</dbReference>
<reference evidence="2" key="1">
    <citation type="submission" date="2021-12" db="EMBL/GenBank/DDBJ databases">
        <authorList>
            <person name="King R."/>
        </authorList>
    </citation>
    <scope>NUCLEOTIDE SEQUENCE</scope>
</reference>
<dbReference type="OrthoDB" id="6932731at2759"/>
<feature type="compositionally biased region" description="Basic and acidic residues" evidence="1">
    <location>
        <begin position="394"/>
        <end position="403"/>
    </location>
</feature>
<feature type="compositionally biased region" description="Basic residues" evidence="1">
    <location>
        <begin position="384"/>
        <end position="393"/>
    </location>
</feature>
<name>A0A9P0FWT6_CHRIL</name>
<proteinExistence type="predicted"/>
<evidence type="ECO:0000256" key="1">
    <source>
        <dbReference type="SAM" id="MobiDB-lite"/>
    </source>
</evidence>
<dbReference type="AlphaFoldDB" id="A0A9P0FWT6"/>
<keyword evidence="3" id="KW-1185">Reference proteome</keyword>
<evidence type="ECO:0000313" key="2">
    <source>
        <dbReference type="EMBL" id="CAH0604969.1"/>
    </source>
</evidence>
<dbReference type="EMBL" id="LR824008">
    <property type="protein sequence ID" value="CAH0604969.1"/>
    <property type="molecule type" value="Genomic_DNA"/>
</dbReference>